<dbReference type="GO" id="GO:0006886">
    <property type="term" value="P:intracellular protein transport"/>
    <property type="evidence" value="ECO:0007669"/>
    <property type="project" value="InterPro"/>
</dbReference>
<organism evidence="5 6">
    <name type="scientific">Pichia membranifaciens NRRL Y-2026</name>
    <dbReference type="NCBI Taxonomy" id="763406"/>
    <lineage>
        <taxon>Eukaryota</taxon>
        <taxon>Fungi</taxon>
        <taxon>Dikarya</taxon>
        <taxon>Ascomycota</taxon>
        <taxon>Saccharomycotina</taxon>
        <taxon>Pichiomycetes</taxon>
        <taxon>Pichiales</taxon>
        <taxon>Pichiaceae</taxon>
        <taxon>Pichia</taxon>
    </lineage>
</organism>
<feature type="domain" description="Vps16 N-terminal" evidence="4">
    <location>
        <begin position="6"/>
        <end position="436"/>
    </location>
</feature>
<dbReference type="GO" id="GO:0042144">
    <property type="term" value="P:vacuole fusion, non-autophagic"/>
    <property type="evidence" value="ECO:0007669"/>
    <property type="project" value="TreeGrafter"/>
</dbReference>
<dbReference type="GeneID" id="30178177"/>
<dbReference type="AlphaFoldDB" id="A0A1E3NKP9"/>
<dbReference type="RefSeq" id="XP_019017016.1">
    <property type="nucleotide sequence ID" value="XM_019161490.1"/>
</dbReference>
<dbReference type="InterPro" id="IPR038132">
    <property type="entry name" value="Vps16_C_sf"/>
</dbReference>
<dbReference type="Proteomes" id="UP000094455">
    <property type="component" value="Unassembled WGS sequence"/>
</dbReference>
<dbReference type="SUPFAM" id="SSF69322">
    <property type="entry name" value="Tricorn protease domain 2"/>
    <property type="match status" value="1"/>
</dbReference>
<dbReference type="EMBL" id="KV454004">
    <property type="protein sequence ID" value="ODQ45903.1"/>
    <property type="molecule type" value="Genomic_DNA"/>
</dbReference>
<keyword evidence="2" id="KW-0653">Protein transport</keyword>
<dbReference type="InterPro" id="IPR016534">
    <property type="entry name" value="VPS16"/>
</dbReference>
<dbReference type="Gene3D" id="1.10.150.780">
    <property type="entry name" value="Vps16, C-terminal region"/>
    <property type="match status" value="1"/>
</dbReference>
<evidence type="ECO:0000313" key="6">
    <source>
        <dbReference type="Proteomes" id="UP000094455"/>
    </source>
</evidence>
<dbReference type="InterPro" id="IPR006926">
    <property type="entry name" value="Vps16_N"/>
</dbReference>
<name>A0A1E3NKP9_9ASCO</name>
<evidence type="ECO:0000259" key="3">
    <source>
        <dbReference type="Pfam" id="PF04840"/>
    </source>
</evidence>
<protein>
    <recommendedName>
        <fullName evidence="2">Probable vacuolar protein sorting-associated protein 16 homolog</fullName>
    </recommendedName>
</protein>
<dbReference type="Pfam" id="PF04840">
    <property type="entry name" value="Vps16_C"/>
    <property type="match status" value="1"/>
</dbReference>
<dbReference type="GO" id="GO:0030897">
    <property type="term" value="C:HOPS complex"/>
    <property type="evidence" value="ECO:0007669"/>
    <property type="project" value="TreeGrafter"/>
</dbReference>
<evidence type="ECO:0000259" key="4">
    <source>
        <dbReference type="Pfam" id="PF04841"/>
    </source>
</evidence>
<dbReference type="PANTHER" id="PTHR12811">
    <property type="entry name" value="VACUOLAR PROTEIN SORTING VPS16"/>
    <property type="match status" value="1"/>
</dbReference>
<dbReference type="PANTHER" id="PTHR12811:SF0">
    <property type="entry name" value="VACUOLAR PROTEIN SORTING-ASSOCIATED PROTEIN 16 HOMOLOG"/>
    <property type="match status" value="1"/>
</dbReference>
<evidence type="ECO:0000256" key="2">
    <source>
        <dbReference type="PIRNR" id="PIRNR007949"/>
    </source>
</evidence>
<dbReference type="Pfam" id="PF04841">
    <property type="entry name" value="Vps16_N"/>
    <property type="match status" value="1"/>
</dbReference>
<sequence>MPVSNPSLNWELLDTVYYRSRTCYDSLDWPASASSSGPALHNVDLAAFNVAVGPFASLVALYPKSLSRPQAASEILVCSGAGQLLFSVPWNFVLNPIARLGWAPSGELLVVTAAGKYRVYYNYQGDFDEFDILTDLLQLDDTDSVTVLNALFTNTGFAVQSSNNHFAYIQNHRKPSARTAVLCSQLATTEPIEPYHVTTWTLTSPPEDSRNSLAKAKFYVFTSAGLCVLTPSTPVPSFTNKPLLTSVAHVDIAPNNSFAALYSSSSSTLYILDGDFNDLLAEHKLEKPPLQISWCSNDVVVMAYLDSISVVGPSSDTLEFYTNGTPLLKGELDGLYYLTNTELCFLSRVLQVTEDTFRIGSTSPSAILLDAIDYLDRHSPKANDHLEIIDDHMVMAVDGCIRAASEEFDLYWQKNLLRAAAFGKVNLDLYDPTEFVQTCDYLRVLNIVRSQEIGMFMTHAQLHSIGIEKIIDLLLLRKMHFLCLKISAFLNLPNYKILTDWACCKLKHSSGLDVDNDKLLASIYEKLKSSKIDWTHIAYVAYTEGQQKLARNLLSYEPNTSKKVQFLLDINSSATGDEIEYALTKADEDGDVDSLVLILLELYGSLSSAEFFRAIDQKPSAIGVLKSVFCQIDEKGGMLKNFMFQDDDIIGRLIIDIVSAVKSNKPIESTDLTKLQSLAGRSKQTQSAVPYIKSDIKLLKLQVELQANLHSILPGEPLLDTLQKIIIVDLKQAITVARKFNIPPKQLTGLVLKVLAAKSDKHTELYDYATINGGGKIIGFETFFYELAKLGERRQAGLYLPFCKKMTIKQKIRSYIFCGMWKEAVAEAGSKNEVGLLKSMAESRTGWEASVASDEFERLSK</sequence>
<comment type="function">
    <text evidence="2">Essential for vacuolar protein sorting. Required for vacuole biogenesis, stability and to maintain vacuole morphology.</text>
</comment>
<dbReference type="GO" id="GO:0016197">
    <property type="term" value="P:endosomal transport"/>
    <property type="evidence" value="ECO:0007669"/>
    <property type="project" value="TreeGrafter"/>
</dbReference>
<dbReference type="GO" id="GO:0005768">
    <property type="term" value="C:endosome"/>
    <property type="evidence" value="ECO:0007669"/>
    <property type="project" value="TreeGrafter"/>
</dbReference>
<reference evidence="5 6" key="1">
    <citation type="journal article" date="2016" name="Proc. Natl. Acad. Sci. U.S.A.">
        <title>Comparative genomics of biotechnologically important yeasts.</title>
        <authorList>
            <person name="Riley R."/>
            <person name="Haridas S."/>
            <person name="Wolfe K.H."/>
            <person name="Lopes M.R."/>
            <person name="Hittinger C.T."/>
            <person name="Goeker M."/>
            <person name="Salamov A.A."/>
            <person name="Wisecaver J.H."/>
            <person name="Long T.M."/>
            <person name="Calvey C.H."/>
            <person name="Aerts A.L."/>
            <person name="Barry K.W."/>
            <person name="Choi C."/>
            <person name="Clum A."/>
            <person name="Coughlan A.Y."/>
            <person name="Deshpande S."/>
            <person name="Douglass A.P."/>
            <person name="Hanson S.J."/>
            <person name="Klenk H.-P."/>
            <person name="LaButti K.M."/>
            <person name="Lapidus A."/>
            <person name="Lindquist E.A."/>
            <person name="Lipzen A.M."/>
            <person name="Meier-Kolthoff J.P."/>
            <person name="Ohm R.A."/>
            <person name="Otillar R.P."/>
            <person name="Pangilinan J.L."/>
            <person name="Peng Y."/>
            <person name="Rokas A."/>
            <person name="Rosa C.A."/>
            <person name="Scheuner C."/>
            <person name="Sibirny A.A."/>
            <person name="Slot J.C."/>
            <person name="Stielow J.B."/>
            <person name="Sun H."/>
            <person name="Kurtzman C.P."/>
            <person name="Blackwell M."/>
            <person name="Grigoriev I.V."/>
            <person name="Jeffries T.W."/>
        </authorList>
    </citation>
    <scope>NUCLEOTIDE SEQUENCE [LARGE SCALE GENOMIC DNA]</scope>
    <source>
        <strain evidence="5 6">NRRL Y-2026</strain>
    </source>
</reference>
<accession>A0A1E3NKP9</accession>
<dbReference type="OrthoDB" id="1792at2759"/>
<dbReference type="STRING" id="763406.A0A1E3NKP9"/>
<dbReference type="GO" id="GO:0003779">
    <property type="term" value="F:actin binding"/>
    <property type="evidence" value="ECO:0007669"/>
    <property type="project" value="TreeGrafter"/>
</dbReference>
<keyword evidence="2" id="KW-0813">Transport</keyword>
<keyword evidence="6" id="KW-1185">Reference proteome</keyword>
<dbReference type="PIRSF" id="PIRSF007949">
    <property type="entry name" value="VPS16"/>
    <property type="match status" value="1"/>
</dbReference>
<dbReference type="InterPro" id="IPR006925">
    <property type="entry name" value="Vps16_C"/>
</dbReference>
<gene>
    <name evidence="5" type="ORF">PICMEDRAFT_17158</name>
</gene>
<comment type="similarity">
    <text evidence="1 2">Belongs to the VPS16 family.</text>
</comment>
<evidence type="ECO:0000256" key="1">
    <source>
        <dbReference type="ARBA" id="ARBA00009250"/>
    </source>
</evidence>
<proteinExistence type="inferred from homology"/>
<evidence type="ECO:0000313" key="5">
    <source>
        <dbReference type="EMBL" id="ODQ45903.1"/>
    </source>
</evidence>
<feature type="domain" description="Vps16 C-terminal" evidence="3">
    <location>
        <begin position="532"/>
        <end position="856"/>
    </location>
</feature>